<evidence type="ECO:0000256" key="1">
    <source>
        <dbReference type="ARBA" id="ARBA00004123"/>
    </source>
</evidence>
<comment type="function">
    <text evidence="10">Protein associated with the U5 snRNP, during its maturation and its post-splicing recycling and which is required for spliceosomal tri-snRNP complex assembly in the nucleus. Has a molecular sequestering activity and transiently hinders SNRNP200 binding sites for constitutive splicing factors that intervene later during the assembly of the spliceosome and splicing. Together with its molecular sequestering activity, may also function as a molecular adapter and placeholder, coordinating the assembly of the U5 snRNP and its association with the U4/U6 di-snRNP.</text>
</comment>
<feature type="compositionally biased region" description="Basic and acidic residues" evidence="11">
    <location>
        <begin position="98"/>
        <end position="108"/>
    </location>
</feature>
<gene>
    <name evidence="12" type="ORF">Syun_020139</name>
</gene>
<dbReference type="GO" id="GO:0008380">
    <property type="term" value="P:RNA splicing"/>
    <property type="evidence" value="ECO:0007669"/>
    <property type="project" value="UniProtKB-KW"/>
</dbReference>
<keyword evidence="5" id="KW-0507">mRNA processing</keyword>
<comment type="similarity">
    <text evidence="3">Belongs to the TSSC4 family.</text>
</comment>
<evidence type="ECO:0000256" key="6">
    <source>
        <dbReference type="ARBA" id="ARBA00022728"/>
    </source>
</evidence>
<feature type="region of interest" description="Disordered" evidence="11">
    <location>
        <begin position="385"/>
        <end position="421"/>
    </location>
</feature>
<evidence type="ECO:0000256" key="9">
    <source>
        <dbReference type="ARBA" id="ARBA00035304"/>
    </source>
</evidence>
<name>A0AAP0IEN3_9MAGN</name>
<dbReference type="EMBL" id="JBBNAF010000009">
    <property type="protein sequence ID" value="KAK9113342.1"/>
    <property type="molecule type" value="Genomic_DNA"/>
</dbReference>
<dbReference type="Pfam" id="PF15264">
    <property type="entry name" value="TSSC4"/>
    <property type="match status" value="1"/>
</dbReference>
<evidence type="ECO:0000256" key="3">
    <source>
        <dbReference type="ARBA" id="ARBA00010362"/>
    </source>
</evidence>
<feature type="region of interest" description="Disordered" evidence="11">
    <location>
        <begin position="350"/>
        <end position="371"/>
    </location>
</feature>
<proteinExistence type="inferred from homology"/>
<sequence>MDDTFKARVDKVFGSLSSAPHSSLRSLWSLTDEEVEKREWNRESSVADRDETLERRASSERKLRGSRGGFDEDLEDLSDDDDDDDDGEDGGDEGSNGRSEEGRDEWDVRASIGLDRTLDNEEEEDEYDKVAVGRENAEERLYLKDVTDHGDYLNSYNVLPDSFKDHNRDLRANHMAARIRLKEDSEAAKNGVSLPASDCGMPDAERPQVTEDCGNLKSILKRKVDQTDTKVQKRVRFDPEFKDFSEVKEEEEEIQDSPMAACPIDAVVAVKDASSSPHDTVGVPDYVRNPSKYTKYSFDSTTDIDESSNKQACMDFLDMIKKSKTLEMNSDDVAADISKTVTFIPRKKAGDVTSAKSIEADPSLEDFSKESLGKTSARLTIAAREAEESEVCAMEEDEPKVESESRSNKSQKPARKYRAKS</sequence>
<evidence type="ECO:0000256" key="5">
    <source>
        <dbReference type="ARBA" id="ARBA00022664"/>
    </source>
</evidence>
<dbReference type="PANTHER" id="PTHR13445">
    <property type="entry name" value="TUMOR SUPPRESSING SUBTRANSFERABLE CANDIDATE 4 TSSC4"/>
    <property type="match status" value="1"/>
</dbReference>
<dbReference type="AlphaFoldDB" id="A0AAP0IEN3"/>
<evidence type="ECO:0000256" key="8">
    <source>
        <dbReference type="ARBA" id="ARBA00023242"/>
    </source>
</evidence>
<dbReference type="GO" id="GO:0006397">
    <property type="term" value="P:mRNA processing"/>
    <property type="evidence" value="ECO:0007669"/>
    <property type="project" value="UniProtKB-KW"/>
</dbReference>
<evidence type="ECO:0000256" key="7">
    <source>
        <dbReference type="ARBA" id="ARBA00023187"/>
    </source>
</evidence>
<keyword evidence="7" id="KW-0508">mRNA splicing</keyword>
<feature type="compositionally biased region" description="Acidic residues" evidence="11">
    <location>
        <begin position="387"/>
        <end position="399"/>
    </location>
</feature>
<evidence type="ECO:0000256" key="10">
    <source>
        <dbReference type="ARBA" id="ARBA00045970"/>
    </source>
</evidence>
<evidence type="ECO:0000256" key="2">
    <source>
        <dbReference type="ARBA" id="ARBA00004496"/>
    </source>
</evidence>
<dbReference type="PANTHER" id="PTHR13445:SF3">
    <property type="entry name" value="U5 SMALL NUCLEAR RIBONUCLEOPROTEIN TSSC4"/>
    <property type="match status" value="1"/>
</dbReference>
<accession>A0AAP0IEN3</accession>
<dbReference type="InterPro" id="IPR029338">
    <property type="entry name" value="TSSC4"/>
</dbReference>
<reference evidence="12 13" key="1">
    <citation type="submission" date="2024-01" db="EMBL/GenBank/DDBJ databases">
        <title>Genome assemblies of Stephania.</title>
        <authorList>
            <person name="Yang L."/>
        </authorList>
    </citation>
    <scope>NUCLEOTIDE SEQUENCE [LARGE SCALE GENOMIC DNA]</scope>
    <source>
        <strain evidence="12">YNDBR</strain>
        <tissue evidence="12">Leaf</tissue>
    </source>
</reference>
<dbReference type="GO" id="GO:0005737">
    <property type="term" value="C:cytoplasm"/>
    <property type="evidence" value="ECO:0007669"/>
    <property type="project" value="UniProtKB-SubCell"/>
</dbReference>
<feature type="region of interest" description="Disordered" evidence="11">
    <location>
        <begin position="36"/>
        <end position="133"/>
    </location>
</feature>
<dbReference type="Proteomes" id="UP001420932">
    <property type="component" value="Unassembled WGS sequence"/>
</dbReference>
<keyword evidence="6" id="KW-0747">Spliceosome</keyword>
<keyword evidence="13" id="KW-1185">Reference proteome</keyword>
<evidence type="ECO:0000313" key="12">
    <source>
        <dbReference type="EMBL" id="KAK9113342.1"/>
    </source>
</evidence>
<comment type="caution">
    <text evidence="12">The sequence shown here is derived from an EMBL/GenBank/DDBJ whole genome shotgun (WGS) entry which is preliminary data.</text>
</comment>
<feature type="compositionally biased region" description="Basic and acidic residues" evidence="11">
    <location>
        <begin position="36"/>
        <end position="63"/>
    </location>
</feature>
<feature type="compositionally biased region" description="Acidic residues" evidence="11">
    <location>
        <begin position="71"/>
        <end position="92"/>
    </location>
</feature>
<protein>
    <recommendedName>
        <fullName evidence="9">U5 small nuclear ribonucleoprotein TSSC4</fullName>
    </recommendedName>
</protein>
<organism evidence="12 13">
    <name type="scientific">Stephania yunnanensis</name>
    <dbReference type="NCBI Taxonomy" id="152371"/>
    <lineage>
        <taxon>Eukaryota</taxon>
        <taxon>Viridiplantae</taxon>
        <taxon>Streptophyta</taxon>
        <taxon>Embryophyta</taxon>
        <taxon>Tracheophyta</taxon>
        <taxon>Spermatophyta</taxon>
        <taxon>Magnoliopsida</taxon>
        <taxon>Ranunculales</taxon>
        <taxon>Menispermaceae</taxon>
        <taxon>Menispermoideae</taxon>
        <taxon>Cissampelideae</taxon>
        <taxon>Stephania</taxon>
    </lineage>
</organism>
<comment type="subcellular location">
    <subcellularLocation>
        <location evidence="2">Cytoplasm</location>
    </subcellularLocation>
    <subcellularLocation>
        <location evidence="1">Nucleus</location>
    </subcellularLocation>
</comment>
<keyword evidence="8" id="KW-0539">Nucleus</keyword>
<dbReference type="GO" id="GO:0005681">
    <property type="term" value="C:spliceosomal complex"/>
    <property type="evidence" value="ECO:0007669"/>
    <property type="project" value="UniProtKB-KW"/>
</dbReference>
<evidence type="ECO:0000256" key="4">
    <source>
        <dbReference type="ARBA" id="ARBA00022490"/>
    </source>
</evidence>
<feature type="compositionally biased region" description="Basic residues" evidence="11">
    <location>
        <begin position="412"/>
        <end position="421"/>
    </location>
</feature>
<keyword evidence="4" id="KW-0963">Cytoplasm</keyword>
<evidence type="ECO:0000313" key="13">
    <source>
        <dbReference type="Proteomes" id="UP001420932"/>
    </source>
</evidence>
<evidence type="ECO:0000256" key="11">
    <source>
        <dbReference type="SAM" id="MobiDB-lite"/>
    </source>
</evidence>